<name>A0A1M5NI32_9BRAD</name>
<proteinExistence type="predicted"/>
<sequence length="179" mass="19162">MNEIEYERGEELKAMGQAAQENLRAILEANDADNVGQLARKAYKYTDCGASVGALLYAGEDNPGSWVWGEDLSVEGSFFTALSVTSIVEGVDQTTTTHVIDLLDEKFETPKQAAEAYGAALIAVEDEATTIWNDTHGCPTCATHFGNVASNGIETCKGDDGITPVWDKCPDCKGYGSII</sequence>
<dbReference type="EMBL" id="LT670817">
    <property type="protein sequence ID" value="SHG89180.1"/>
    <property type="molecule type" value="Genomic_DNA"/>
</dbReference>
<gene>
    <name evidence="1" type="ORF">SAMN05443248_3005</name>
</gene>
<organism evidence="1 2">
    <name type="scientific">Bradyrhizobium erythrophlei</name>
    <dbReference type="NCBI Taxonomy" id="1437360"/>
    <lineage>
        <taxon>Bacteria</taxon>
        <taxon>Pseudomonadati</taxon>
        <taxon>Pseudomonadota</taxon>
        <taxon>Alphaproteobacteria</taxon>
        <taxon>Hyphomicrobiales</taxon>
        <taxon>Nitrobacteraceae</taxon>
        <taxon>Bradyrhizobium</taxon>
    </lineage>
</organism>
<protein>
    <submittedName>
        <fullName evidence="1">Uncharacterized protein</fullName>
    </submittedName>
</protein>
<dbReference type="RefSeq" id="WP_154072237.1">
    <property type="nucleotide sequence ID" value="NZ_LT670817.1"/>
</dbReference>
<dbReference type="Proteomes" id="UP000189796">
    <property type="component" value="Chromosome I"/>
</dbReference>
<evidence type="ECO:0000313" key="1">
    <source>
        <dbReference type="EMBL" id="SHG89180.1"/>
    </source>
</evidence>
<dbReference type="AlphaFoldDB" id="A0A1M5NI32"/>
<evidence type="ECO:0000313" key="2">
    <source>
        <dbReference type="Proteomes" id="UP000189796"/>
    </source>
</evidence>
<reference evidence="1 2" key="1">
    <citation type="submission" date="2016-11" db="EMBL/GenBank/DDBJ databases">
        <authorList>
            <person name="Jaros S."/>
            <person name="Januszkiewicz K."/>
            <person name="Wedrychowicz H."/>
        </authorList>
    </citation>
    <scope>NUCLEOTIDE SEQUENCE [LARGE SCALE GENOMIC DNA]</scope>
    <source>
        <strain evidence="1 2">GAS138</strain>
    </source>
</reference>
<accession>A0A1M5NI32</accession>
<dbReference type="OrthoDB" id="9775207at2"/>